<dbReference type="AlphaFoldDB" id="X1M3I1"/>
<dbReference type="Pfam" id="PF13194">
    <property type="entry name" value="DUF4010"/>
    <property type="match status" value="1"/>
</dbReference>
<keyword evidence="1" id="KW-1133">Transmembrane helix</keyword>
<evidence type="ECO:0000259" key="2">
    <source>
        <dbReference type="Pfam" id="PF13194"/>
    </source>
</evidence>
<feature type="domain" description="DUF4010" evidence="2">
    <location>
        <begin position="2"/>
        <end position="177"/>
    </location>
</feature>
<dbReference type="EMBL" id="BARV01010464">
    <property type="protein sequence ID" value="GAI12616.1"/>
    <property type="molecule type" value="Genomic_DNA"/>
</dbReference>
<protein>
    <recommendedName>
        <fullName evidence="2">DUF4010 domain-containing protein</fullName>
    </recommendedName>
</protein>
<feature type="transmembrane region" description="Helical" evidence="1">
    <location>
        <begin position="94"/>
        <end position="116"/>
    </location>
</feature>
<dbReference type="InterPro" id="IPR025105">
    <property type="entry name" value="DUF4010"/>
</dbReference>
<name>X1M3I1_9ZZZZ</name>
<feature type="transmembrane region" description="Helical" evidence="1">
    <location>
        <begin position="136"/>
        <end position="164"/>
    </location>
</feature>
<gene>
    <name evidence="3" type="ORF">S06H3_20240</name>
</gene>
<keyword evidence="1" id="KW-0472">Membrane</keyword>
<reference evidence="3" key="1">
    <citation type="journal article" date="2014" name="Front. Microbiol.">
        <title>High frequency of phylogenetically diverse reductive dehalogenase-homologous genes in deep subseafloor sedimentary metagenomes.</title>
        <authorList>
            <person name="Kawai M."/>
            <person name="Futagami T."/>
            <person name="Toyoda A."/>
            <person name="Takaki Y."/>
            <person name="Nishi S."/>
            <person name="Hori S."/>
            <person name="Arai W."/>
            <person name="Tsubouchi T."/>
            <person name="Morono Y."/>
            <person name="Uchiyama I."/>
            <person name="Ito T."/>
            <person name="Fujiyama A."/>
            <person name="Inagaki F."/>
            <person name="Takami H."/>
        </authorList>
    </citation>
    <scope>NUCLEOTIDE SEQUENCE</scope>
    <source>
        <strain evidence="3">Expedition CK06-06</strain>
    </source>
</reference>
<comment type="caution">
    <text evidence="3">The sequence shown here is derived from an EMBL/GenBank/DDBJ whole genome shotgun (WGS) entry which is preliminary data.</text>
</comment>
<evidence type="ECO:0000256" key="1">
    <source>
        <dbReference type="SAM" id="Phobius"/>
    </source>
</evidence>
<feature type="non-terminal residue" evidence="3">
    <location>
        <position position="1"/>
    </location>
</feature>
<keyword evidence="1" id="KW-0812">Transmembrane</keyword>
<organism evidence="3">
    <name type="scientific">marine sediment metagenome</name>
    <dbReference type="NCBI Taxonomy" id="412755"/>
    <lineage>
        <taxon>unclassified sequences</taxon>
        <taxon>metagenomes</taxon>
        <taxon>ecological metagenomes</taxon>
    </lineage>
</organism>
<sequence length="207" mass="21997">VDSNVINGAMINITKKNPKFTDTASSAVVCGNLAMIIKNLIIVGIFSIFALKYLVLPSVAMLAVGGFFIYLSLKKGMGMKKSEFKLENPFEIKTAVQFAIATVIITVIAYFAQLYFGTTGLFLTAALGSLVTDIGVIASAMMLFSGGSIALTSMAIMVMINSFVSSLNDGVLQFMTGGKGLSIAFFKKAIPIVAIGIAVLLIQFIFF</sequence>
<dbReference type="PANTHER" id="PTHR39084:SF1">
    <property type="entry name" value="DUF4010 DOMAIN-CONTAINING PROTEIN"/>
    <property type="match status" value="1"/>
</dbReference>
<dbReference type="PANTHER" id="PTHR39084">
    <property type="entry name" value="MEMBRANE PROTEIN-RELATED"/>
    <property type="match status" value="1"/>
</dbReference>
<accession>X1M3I1</accession>
<evidence type="ECO:0000313" key="3">
    <source>
        <dbReference type="EMBL" id="GAI12616.1"/>
    </source>
</evidence>
<feature type="transmembrane region" description="Helical" evidence="1">
    <location>
        <begin position="24"/>
        <end position="48"/>
    </location>
</feature>
<proteinExistence type="predicted"/>
<feature type="transmembrane region" description="Helical" evidence="1">
    <location>
        <begin position="185"/>
        <end position="206"/>
    </location>
</feature>
<feature type="transmembrane region" description="Helical" evidence="1">
    <location>
        <begin position="54"/>
        <end position="73"/>
    </location>
</feature>